<reference evidence="3" key="1">
    <citation type="submission" date="2022-12" db="EMBL/GenBank/DDBJ databases">
        <authorList>
            <person name="Webb A."/>
        </authorList>
    </citation>
    <scope>NUCLEOTIDE SEQUENCE</scope>
    <source>
        <strain evidence="3">Hp1</strain>
    </source>
</reference>
<dbReference type="GO" id="GO:0072344">
    <property type="term" value="P:rescue of stalled ribosome"/>
    <property type="evidence" value="ECO:0007669"/>
    <property type="project" value="InterPro"/>
</dbReference>
<dbReference type="GO" id="GO:0016567">
    <property type="term" value="P:protein ubiquitination"/>
    <property type="evidence" value="ECO:0007669"/>
    <property type="project" value="TreeGrafter"/>
</dbReference>
<dbReference type="InterPro" id="IPR044288">
    <property type="entry name" value="ZNF598/HEL2"/>
</dbReference>
<dbReference type="GO" id="GO:0043022">
    <property type="term" value="F:ribosome binding"/>
    <property type="evidence" value="ECO:0007669"/>
    <property type="project" value="TreeGrafter"/>
</dbReference>
<accession>A0AAV0V4Z2</accession>
<organism evidence="3 4">
    <name type="scientific">Hyaloperonospora brassicae</name>
    <name type="common">Brassica downy mildew</name>
    <name type="synonym">Peronospora brassicae</name>
    <dbReference type="NCBI Taxonomy" id="162125"/>
    <lineage>
        <taxon>Eukaryota</taxon>
        <taxon>Sar</taxon>
        <taxon>Stramenopiles</taxon>
        <taxon>Oomycota</taxon>
        <taxon>Peronosporomycetes</taxon>
        <taxon>Peronosporales</taxon>
        <taxon>Peronosporaceae</taxon>
        <taxon>Hyaloperonospora</taxon>
    </lineage>
</organism>
<dbReference type="Proteomes" id="UP001162031">
    <property type="component" value="Unassembled WGS sequence"/>
</dbReference>
<evidence type="ECO:0000313" key="3">
    <source>
        <dbReference type="EMBL" id="CAI5741804.1"/>
    </source>
</evidence>
<dbReference type="GO" id="GO:0061630">
    <property type="term" value="F:ubiquitin protein ligase activity"/>
    <property type="evidence" value="ECO:0007669"/>
    <property type="project" value="InterPro"/>
</dbReference>
<feature type="compositionally biased region" description="Basic and acidic residues" evidence="1">
    <location>
        <begin position="666"/>
        <end position="676"/>
    </location>
</feature>
<keyword evidence="4" id="KW-1185">Reference proteome</keyword>
<dbReference type="PANTHER" id="PTHR22938:SF0">
    <property type="entry name" value="E3 UBIQUITIN-PROTEIN LIGASE ZNF598"/>
    <property type="match status" value="1"/>
</dbReference>
<feature type="compositionally biased region" description="Low complexity" evidence="1">
    <location>
        <begin position="677"/>
        <end position="690"/>
    </location>
</feature>
<feature type="region of interest" description="Disordered" evidence="1">
    <location>
        <begin position="627"/>
        <end position="728"/>
    </location>
</feature>
<dbReference type="InterPro" id="IPR057634">
    <property type="entry name" value="PAH_ZNF598/HEL2"/>
</dbReference>
<dbReference type="EMBL" id="CANTFL010001452">
    <property type="protein sequence ID" value="CAI5741804.1"/>
    <property type="molecule type" value="Genomic_DNA"/>
</dbReference>
<feature type="compositionally biased region" description="Basic residues" evidence="1">
    <location>
        <begin position="711"/>
        <end position="720"/>
    </location>
</feature>
<feature type="compositionally biased region" description="Acidic residues" evidence="1">
    <location>
        <begin position="628"/>
        <end position="642"/>
    </location>
</feature>
<protein>
    <recommendedName>
        <fullName evidence="2">ZNF598/HEL2 PAH domain-containing protein</fullName>
    </recommendedName>
</protein>
<feature type="compositionally biased region" description="Polar residues" evidence="1">
    <location>
        <begin position="558"/>
        <end position="570"/>
    </location>
</feature>
<comment type="caution">
    <text evidence="3">The sequence shown here is derived from an EMBL/GenBank/DDBJ whole genome shotgun (WGS) entry which is preliminary data.</text>
</comment>
<gene>
    <name evidence="3" type="ORF">HBR001_LOCUS8659</name>
</gene>
<feature type="compositionally biased region" description="Acidic residues" evidence="1">
    <location>
        <begin position="572"/>
        <end position="588"/>
    </location>
</feature>
<feature type="domain" description="ZNF598/HEL2 PAH" evidence="2">
    <location>
        <begin position="372"/>
        <end position="447"/>
    </location>
</feature>
<dbReference type="AlphaFoldDB" id="A0AAV0V4Z2"/>
<evidence type="ECO:0000313" key="4">
    <source>
        <dbReference type="Proteomes" id="UP001162031"/>
    </source>
</evidence>
<sequence length="756" mass="85639">MTTSEKNSGHRRVKQMQGLLLLARLDGAPARREPLVRPQRMTVLLQPQRQQLVYSARADQDMLQPLGRVNLRGAKLEQLADGFIIHEARGGLGKTLKLQDNDKATIDAWFFAVYSAITEHKRPSVCYSSGDNAGHRFSAVLTSSMRDEHTDVMEFELSCQLVLPLHERNEKSSIKWTVWKTLSELQAFDDELRVSFGAHMTQIAVPRDRRRDSLFGGMRKKSLRELKEQQLALYVEQVFQMLEISTEPMLVEKVRQFLGLDAFFETVTPSLSEKDTELTDAPASADSRAILFADTDSARRVSDVSMLLGELEEDVTPLASYVAQAPSRRYSCTEFAVPPVSLTSESSTGLEQGDGEIVEVIPEADSRAAKKLHKKIIQTVRELVANDGERVQEFQDQTKDFGRERMSAKEYCAFLVGAVGAQECCKLVLEMARLLPDEAKRNELMQARAVIWRRTHRRHRRRSKQISESVVMKKSKEEQQSVETALSKMRPKSDCLSTASWDAERVQSLRIASGKGTSERLAPEISSELNIQPSKSVQPDPAHRVRLADPRRHLNRRASFNTIFGETLETNPIEEENPADNESDDDSYDGLLDQQPCAVTDEATPIERKLSMSKPVILRRRHSSFLDKDDEDESTGDDDESDITSRACRSRKSRHCQQSGDGSGGLERRDLKERSTSRGGLTRTRSRQSSFFVDKRVDDRSAEEEDDSHSRFRRNQRHASRKFDEEAKCGPVVEEENPVLARLKKQGAVNFMMQLR</sequence>
<feature type="region of interest" description="Disordered" evidence="1">
    <location>
        <begin position="530"/>
        <end position="592"/>
    </location>
</feature>
<dbReference type="Pfam" id="PF23202">
    <property type="entry name" value="PAH_ZNF598"/>
    <property type="match status" value="1"/>
</dbReference>
<name>A0AAV0V4Z2_HYABA</name>
<evidence type="ECO:0000256" key="1">
    <source>
        <dbReference type="SAM" id="MobiDB-lite"/>
    </source>
</evidence>
<dbReference type="PANTHER" id="PTHR22938">
    <property type="entry name" value="ZINC FINGER PROTEIN 598"/>
    <property type="match status" value="1"/>
</dbReference>
<proteinExistence type="predicted"/>
<feature type="compositionally biased region" description="Basic and acidic residues" evidence="1">
    <location>
        <begin position="541"/>
        <end position="552"/>
    </location>
</feature>
<evidence type="ECO:0000259" key="2">
    <source>
        <dbReference type="Pfam" id="PF23202"/>
    </source>
</evidence>